<keyword evidence="3" id="KW-1185">Reference proteome</keyword>
<name>A0A154PBC1_DUFNO</name>
<reference evidence="2 3" key="1">
    <citation type="submission" date="2015-07" db="EMBL/GenBank/DDBJ databases">
        <title>The genome of Dufourea novaeangliae.</title>
        <authorList>
            <person name="Pan H."/>
            <person name="Kapheim K."/>
        </authorList>
    </citation>
    <scope>NUCLEOTIDE SEQUENCE [LARGE SCALE GENOMIC DNA]</scope>
    <source>
        <strain evidence="2">0120121106</strain>
        <tissue evidence="2">Whole body</tissue>
    </source>
</reference>
<sequence>MSQSNNRRKLKLELASEYNEKFYIVRKQEFFDTFFTPSLNFGRVLHLLHEVDDFCRQSESWQERCNVKGRFETDKKPITILENIRKKAYLEGDRLPFDLRHVLEDGVDDTEKLVAFQEARLILLEEVDEVVQDKDIRDSSRLSRWSLGLTCLDEAEQQRRKDGNGRRQKLGDEEEGGIGDEGSSRVDPETLPMEIQVRPDRTKLNLMGIQAGSEGDPS</sequence>
<organism evidence="2 3">
    <name type="scientific">Dufourea novaeangliae</name>
    <name type="common">Sweat bee</name>
    <dbReference type="NCBI Taxonomy" id="178035"/>
    <lineage>
        <taxon>Eukaryota</taxon>
        <taxon>Metazoa</taxon>
        <taxon>Ecdysozoa</taxon>
        <taxon>Arthropoda</taxon>
        <taxon>Hexapoda</taxon>
        <taxon>Insecta</taxon>
        <taxon>Pterygota</taxon>
        <taxon>Neoptera</taxon>
        <taxon>Endopterygota</taxon>
        <taxon>Hymenoptera</taxon>
        <taxon>Apocrita</taxon>
        <taxon>Aculeata</taxon>
        <taxon>Apoidea</taxon>
        <taxon>Anthophila</taxon>
        <taxon>Halictidae</taxon>
        <taxon>Rophitinae</taxon>
        <taxon>Dufourea</taxon>
    </lineage>
</organism>
<feature type="region of interest" description="Disordered" evidence="1">
    <location>
        <begin position="156"/>
        <end position="218"/>
    </location>
</feature>
<protein>
    <submittedName>
        <fullName evidence="2">Uncharacterized protein</fullName>
    </submittedName>
</protein>
<accession>A0A154PBC1</accession>
<evidence type="ECO:0000256" key="1">
    <source>
        <dbReference type="SAM" id="MobiDB-lite"/>
    </source>
</evidence>
<dbReference type="EMBL" id="KQ434868">
    <property type="protein sequence ID" value="KZC09209.1"/>
    <property type="molecule type" value="Genomic_DNA"/>
</dbReference>
<proteinExistence type="predicted"/>
<evidence type="ECO:0000313" key="3">
    <source>
        <dbReference type="Proteomes" id="UP000076502"/>
    </source>
</evidence>
<dbReference type="Proteomes" id="UP000076502">
    <property type="component" value="Unassembled WGS sequence"/>
</dbReference>
<gene>
    <name evidence="2" type="ORF">WN55_00945</name>
</gene>
<feature type="compositionally biased region" description="Basic and acidic residues" evidence="1">
    <location>
        <begin position="156"/>
        <end position="171"/>
    </location>
</feature>
<evidence type="ECO:0000313" key="2">
    <source>
        <dbReference type="EMBL" id="KZC09209.1"/>
    </source>
</evidence>
<dbReference type="AlphaFoldDB" id="A0A154PBC1"/>